<sequence>MKIAVITDSTAYISAEQIGDLPIRVVTTPLIIDGHTYNEGVDISTADFYDKMAHSTDFPKTAQPRLGDVMKVHQELKAQGYDTVINLYLSSTISGIHDTAVGLSQDPDMPHIVVYDSQITVAMLGEMVLTAGRMAKAGASLDEILSTLDKLRDSTGEYFVVDDLQHLVRGGRVSSTAGFIGGLLNIKPILTFDPDSHKIVPFEKARTSRKALARVEELFAEATKNLDYPIKAWVIDANSPQPAAEWLADLEKKFPNVPFYRSYIGPAIGTHVGAGTMALAWMRDLDAEQQQH</sequence>
<dbReference type="NCBIfam" id="TIGR00762">
    <property type="entry name" value="DegV"/>
    <property type="match status" value="1"/>
</dbReference>
<dbReference type="PROSITE" id="PS51482">
    <property type="entry name" value="DEGV"/>
    <property type="match status" value="1"/>
</dbReference>
<dbReference type="InterPro" id="IPR050270">
    <property type="entry name" value="DegV_domain_contain"/>
</dbReference>
<organism evidence="3 4">
    <name type="scientific">Lacticaseibacillus pabuli</name>
    <dbReference type="NCBI Taxonomy" id="3025672"/>
    <lineage>
        <taxon>Bacteria</taxon>
        <taxon>Bacillati</taxon>
        <taxon>Bacillota</taxon>
        <taxon>Bacilli</taxon>
        <taxon>Lactobacillales</taxon>
        <taxon>Lactobacillaceae</taxon>
        <taxon>Lacticaseibacillus</taxon>
    </lineage>
</organism>
<dbReference type="PANTHER" id="PTHR33434:SF2">
    <property type="entry name" value="FATTY ACID-BINDING PROTEIN TM_1468"/>
    <property type="match status" value="1"/>
</dbReference>
<accession>A0ABY7WPS1</accession>
<proteinExistence type="predicted"/>
<dbReference type="SUPFAM" id="SSF82549">
    <property type="entry name" value="DAK1/DegV-like"/>
    <property type="match status" value="1"/>
</dbReference>
<dbReference type="PANTHER" id="PTHR33434">
    <property type="entry name" value="DEGV DOMAIN-CONTAINING PROTEIN DR_1986-RELATED"/>
    <property type="match status" value="1"/>
</dbReference>
<dbReference type="EMBL" id="CP117884">
    <property type="protein sequence ID" value="WDF82111.1"/>
    <property type="molecule type" value="Genomic_DNA"/>
</dbReference>
<protein>
    <submittedName>
        <fullName evidence="3">DegV family protein</fullName>
    </submittedName>
</protein>
<gene>
    <name evidence="3" type="ORF">PQ472_09445</name>
</gene>
<keyword evidence="2" id="KW-0446">Lipid-binding</keyword>
<keyword evidence="4" id="KW-1185">Reference proteome</keyword>
<dbReference type="Proteomes" id="UP001220377">
    <property type="component" value="Chromosome"/>
</dbReference>
<evidence type="ECO:0000256" key="2">
    <source>
        <dbReference type="ARBA" id="ARBA00023121"/>
    </source>
</evidence>
<evidence type="ECO:0000313" key="4">
    <source>
        <dbReference type="Proteomes" id="UP001220377"/>
    </source>
</evidence>
<dbReference type="InterPro" id="IPR043168">
    <property type="entry name" value="DegV_C"/>
</dbReference>
<reference evidence="3 4" key="1">
    <citation type="submission" date="2023-02" db="EMBL/GenBank/DDBJ databases">
        <title>Genome sequence of Lacticaseibacillus sp. KACC 23028.</title>
        <authorList>
            <person name="Kim S."/>
            <person name="Heo J."/>
            <person name="Kwon S.-W."/>
        </authorList>
    </citation>
    <scope>NUCLEOTIDE SEQUENCE [LARGE SCALE GENOMIC DNA]</scope>
    <source>
        <strain evidence="3 4">KACC 23028</strain>
    </source>
</reference>
<evidence type="ECO:0000313" key="3">
    <source>
        <dbReference type="EMBL" id="WDF82111.1"/>
    </source>
</evidence>
<dbReference type="Pfam" id="PF02645">
    <property type="entry name" value="DegV"/>
    <property type="match status" value="1"/>
</dbReference>
<dbReference type="Gene3D" id="3.30.1180.10">
    <property type="match status" value="1"/>
</dbReference>
<dbReference type="InterPro" id="IPR003797">
    <property type="entry name" value="DegV"/>
</dbReference>
<dbReference type="Gene3D" id="3.40.50.10170">
    <property type="match status" value="1"/>
</dbReference>
<evidence type="ECO:0000256" key="1">
    <source>
        <dbReference type="ARBA" id="ARBA00003238"/>
    </source>
</evidence>
<dbReference type="RefSeq" id="WP_274259362.1">
    <property type="nucleotide sequence ID" value="NZ_CP117884.1"/>
</dbReference>
<comment type="function">
    <text evidence="1">May bind long-chain fatty acids, such as palmitate, and may play a role in lipid transport or fatty acid metabolism.</text>
</comment>
<name>A0ABY7WPS1_9LACO</name>